<dbReference type="GO" id="GO:0005737">
    <property type="term" value="C:cytoplasm"/>
    <property type="evidence" value="ECO:0007669"/>
    <property type="project" value="InterPro"/>
</dbReference>
<dbReference type="Pfam" id="PF03114">
    <property type="entry name" value="BAR"/>
    <property type="match status" value="1"/>
</dbReference>
<dbReference type="Proteomes" id="UP000192927">
    <property type="component" value="Unassembled WGS sequence"/>
</dbReference>
<sequence>MNVNKKLDRFKQWAGERMGGEAKTNVSDDFKALEVEMALRHEGMERLQRSMTAYVKTLSKRNEVEDKEKILPVAYLGSTMVNHGEDFENDSEFGQCLIGMGRTNERIARIQETYVANATTSWLESLERSLAQMKEYQAARKKLENRRLAYDASLAKMQKTKKEDFRMEEELRSQKAKYEESSEDVYRRMQDIKEAESDSVTDLSAFLDAELSYYDRCREILLQLKRDWPAGQPDFNLDNRRNPRSRSNTAHTFADRYSMVEEEPPMPPPETRPSIRSNRAVSANNYRDSPPTSPRREHSGFDFSSSRPGANRSTTFQGPTQLNRDSSPVGFPRMSRVPSDTLTVRAQRAQLRPVNKVNTGNDVFEDPSDDSAFNSNSSPDRYYDERSASPTTSHGSESRNVSSSTLNVGFSNGKKQPPPPPPSRSKKPPPPPPTKRSALSMSNVPYA</sequence>
<feature type="region of interest" description="Disordered" evidence="2">
    <location>
        <begin position="231"/>
        <end position="447"/>
    </location>
</feature>
<evidence type="ECO:0000313" key="5">
    <source>
        <dbReference type="Proteomes" id="UP000192927"/>
    </source>
</evidence>
<dbReference type="InterPro" id="IPR027267">
    <property type="entry name" value="AH/BAR_dom_sf"/>
</dbReference>
<dbReference type="SMART" id="SM00721">
    <property type="entry name" value="BAR"/>
    <property type="match status" value="1"/>
</dbReference>
<dbReference type="PROSITE" id="PS51021">
    <property type="entry name" value="BAR"/>
    <property type="match status" value="1"/>
</dbReference>
<dbReference type="InterPro" id="IPR004148">
    <property type="entry name" value="BAR_dom"/>
</dbReference>
<dbReference type="EMBL" id="FWEW01003821">
    <property type="protein sequence ID" value="SLM41287.1"/>
    <property type="molecule type" value="Genomic_DNA"/>
</dbReference>
<evidence type="ECO:0000259" key="3">
    <source>
        <dbReference type="PROSITE" id="PS51021"/>
    </source>
</evidence>
<dbReference type="AlphaFoldDB" id="A0A1W5DDP0"/>
<dbReference type="Gene3D" id="1.20.1270.60">
    <property type="entry name" value="Arfaptin homology (AH) domain/BAR domain"/>
    <property type="match status" value="1"/>
</dbReference>
<feature type="compositionally biased region" description="Pro residues" evidence="2">
    <location>
        <begin position="416"/>
        <end position="434"/>
    </location>
</feature>
<reference evidence="5" key="1">
    <citation type="submission" date="2017-03" db="EMBL/GenBank/DDBJ databases">
        <authorList>
            <person name="Sharma R."/>
            <person name="Thines M."/>
        </authorList>
    </citation>
    <scope>NUCLEOTIDE SEQUENCE [LARGE SCALE GENOMIC DNA]</scope>
</reference>
<evidence type="ECO:0000256" key="1">
    <source>
        <dbReference type="SAM" id="Coils"/>
    </source>
</evidence>
<evidence type="ECO:0000313" key="4">
    <source>
        <dbReference type="EMBL" id="SLM41287.1"/>
    </source>
</evidence>
<feature type="compositionally biased region" description="Polar residues" evidence="2">
    <location>
        <begin position="274"/>
        <end position="287"/>
    </location>
</feature>
<keyword evidence="5" id="KW-1185">Reference proteome</keyword>
<dbReference type="SUPFAM" id="SSF103657">
    <property type="entry name" value="BAR/IMD domain-like"/>
    <property type="match status" value="1"/>
</dbReference>
<feature type="domain" description="BAR" evidence="3">
    <location>
        <begin position="15"/>
        <end position="237"/>
    </location>
</feature>
<feature type="coiled-coil region" evidence="1">
    <location>
        <begin position="126"/>
        <end position="153"/>
    </location>
</feature>
<proteinExistence type="predicted"/>
<accession>A0A1W5DDP0</accession>
<evidence type="ECO:0000256" key="2">
    <source>
        <dbReference type="SAM" id="MobiDB-lite"/>
    </source>
</evidence>
<protein>
    <submittedName>
        <fullName evidence="4">BAR domain</fullName>
    </submittedName>
</protein>
<dbReference type="CDD" id="cd07593">
    <property type="entry name" value="BAR_MUG137_fungi"/>
    <property type="match status" value="1"/>
</dbReference>
<organism evidence="4 5">
    <name type="scientific">Lasallia pustulata</name>
    <dbReference type="NCBI Taxonomy" id="136370"/>
    <lineage>
        <taxon>Eukaryota</taxon>
        <taxon>Fungi</taxon>
        <taxon>Dikarya</taxon>
        <taxon>Ascomycota</taxon>
        <taxon>Pezizomycotina</taxon>
        <taxon>Lecanoromycetes</taxon>
        <taxon>OSLEUM clade</taxon>
        <taxon>Umbilicariomycetidae</taxon>
        <taxon>Umbilicariales</taxon>
        <taxon>Umbilicariaceae</taxon>
        <taxon>Lasallia</taxon>
    </lineage>
</organism>
<name>A0A1W5DDP0_9LECA</name>
<keyword evidence="1" id="KW-0175">Coiled coil</keyword>
<feature type="compositionally biased region" description="Polar residues" evidence="2">
    <location>
        <begin position="388"/>
        <end position="414"/>
    </location>
</feature>
<feature type="compositionally biased region" description="Polar residues" evidence="2">
    <location>
        <begin position="302"/>
        <end position="326"/>
    </location>
</feature>